<dbReference type="InterPro" id="IPR050248">
    <property type="entry name" value="Polysacc_deacetylase_ArnD"/>
</dbReference>
<dbReference type="PANTHER" id="PTHR10587:SF137">
    <property type="entry name" value="4-DEOXY-4-FORMAMIDO-L-ARABINOSE-PHOSPHOUNDECAPRENOL DEFORMYLASE ARND-RELATED"/>
    <property type="match status" value="1"/>
</dbReference>
<accession>A0ABW9XU82</accession>
<name>A0ABW9XU82_9BACL</name>
<dbReference type="PROSITE" id="PS51677">
    <property type="entry name" value="NODB"/>
    <property type="match status" value="1"/>
</dbReference>
<dbReference type="CDD" id="cd10959">
    <property type="entry name" value="CE4_NodB_like_3"/>
    <property type="match status" value="1"/>
</dbReference>
<gene>
    <name evidence="4" type="ORF">GT019_19310</name>
</gene>
<keyword evidence="2" id="KW-0472">Membrane</keyword>
<feature type="domain" description="NodB homology" evidence="3">
    <location>
        <begin position="38"/>
        <end position="224"/>
    </location>
</feature>
<organism evidence="4 5">
    <name type="scientific">Paenibacillus glycinis</name>
    <dbReference type="NCBI Taxonomy" id="2697035"/>
    <lineage>
        <taxon>Bacteria</taxon>
        <taxon>Bacillati</taxon>
        <taxon>Bacillota</taxon>
        <taxon>Bacilli</taxon>
        <taxon>Bacillales</taxon>
        <taxon>Paenibacillaceae</taxon>
        <taxon>Paenibacillus</taxon>
    </lineage>
</organism>
<dbReference type="InterPro" id="IPR011330">
    <property type="entry name" value="Glyco_hydro/deAcase_b/a-brl"/>
</dbReference>
<keyword evidence="2" id="KW-1133">Transmembrane helix</keyword>
<dbReference type="EMBL" id="JAAAMV010000018">
    <property type="protein sequence ID" value="NBD26028.1"/>
    <property type="molecule type" value="Genomic_DNA"/>
</dbReference>
<dbReference type="PANTHER" id="PTHR10587">
    <property type="entry name" value="GLYCOSYL TRANSFERASE-RELATED"/>
    <property type="match status" value="1"/>
</dbReference>
<feature type="region of interest" description="Disordered" evidence="1">
    <location>
        <begin position="448"/>
        <end position="476"/>
    </location>
</feature>
<keyword evidence="5" id="KW-1185">Reference proteome</keyword>
<protein>
    <submittedName>
        <fullName evidence="4">Polysaccharide deacetylase family protein</fullName>
    </submittedName>
</protein>
<evidence type="ECO:0000256" key="1">
    <source>
        <dbReference type="SAM" id="MobiDB-lite"/>
    </source>
</evidence>
<dbReference type="Pfam" id="PF22790">
    <property type="entry name" value="YkoP"/>
    <property type="match status" value="1"/>
</dbReference>
<dbReference type="Proteomes" id="UP000665561">
    <property type="component" value="Unassembled WGS sequence"/>
</dbReference>
<comment type="caution">
    <text evidence="4">The sequence shown here is derived from an EMBL/GenBank/DDBJ whole genome shotgun (WGS) entry which is preliminary data.</text>
</comment>
<evidence type="ECO:0000256" key="2">
    <source>
        <dbReference type="SAM" id="Phobius"/>
    </source>
</evidence>
<proteinExistence type="predicted"/>
<dbReference type="InterPro" id="IPR002509">
    <property type="entry name" value="NODB_dom"/>
</dbReference>
<evidence type="ECO:0000313" key="4">
    <source>
        <dbReference type="EMBL" id="NBD26028.1"/>
    </source>
</evidence>
<evidence type="ECO:0000259" key="3">
    <source>
        <dbReference type="PROSITE" id="PS51677"/>
    </source>
</evidence>
<dbReference type="SUPFAM" id="SSF88713">
    <property type="entry name" value="Glycoside hydrolase/deacetylase"/>
    <property type="match status" value="1"/>
</dbReference>
<evidence type="ECO:0000313" key="5">
    <source>
        <dbReference type="Proteomes" id="UP000665561"/>
    </source>
</evidence>
<dbReference type="Gene3D" id="3.20.20.370">
    <property type="entry name" value="Glycoside hydrolase/deacetylase"/>
    <property type="match status" value="1"/>
</dbReference>
<reference evidence="4 5" key="1">
    <citation type="submission" date="2020-01" db="EMBL/GenBank/DDBJ databases">
        <title>Paenibacillus soybeanensis sp. nov. isolated from the nodules of soybean (Glycine max(L.) Merr).</title>
        <authorList>
            <person name="Wang H."/>
        </authorList>
    </citation>
    <scope>NUCLEOTIDE SEQUENCE [LARGE SCALE GENOMIC DNA]</scope>
    <source>
        <strain evidence="4 5">T1</strain>
    </source>
</reference>
<feature type="transmembrane region" description="Helical" evidence="2">
    <location>
        <begin position="6"/>
        <end position="27"/>
    </location>
</feature>
<dbReference type="Pfam" id="PF01522">
    <property type="entry name" value="Polysacc_deac_1"/>
    <property type="match status" value="1"/>
</dbReference>
<keyword evidence="2" id="KW-0812">Transmembrane</keyword>
<dbReference type="InterPro" id="IPR054467">
    <property type="entry name" value="YkoP-like_dom"/>
</dbReference>
<sequence>MENFLLWGFYFLTFYAFLPGLVSRTFGFHVFKRGRAKQEIALTFDDGPDPVYTPRLLDLLKRYDAKATFFVVGIHAEKHPDILKRMHDEGHVIGIHNYVHKTNWLMRPRTVKKQIHRTSDIIKQATGSRTAYYRPPWGIVNLFDFSNLGYLQIILWSALFGDWRKRVGADRLLQRMMKKLRPGEVLLLHDCGLTFGADKEAPENMLAALEPFLAAGQAKGYRFVHITEMIALSGRGKKAGRAKPSIGWTKRIAVACWMGWERVFHVLFRVKEVAEDCIFYYRIVPYHGKTLELSDGRSITDKDRVVEIHFDNRKLVKLMTESRSMMQLAVMLIREAKKGMPQLAHKLAADESVQPAKGIYGVSMINRGVEQFGFDVLPMPKGLFDTSTRFYLKLLLRVLNPAGKQRLADQSHPLEPRIIAMSMEHFWQTSASGRQNEPAPPRMKSAIHYDGSMHGNRDDIPPVSYDSSNAAREFTP</sequence>